<evidence type="ECO:0000256" key="3">
    <source>
        <dbReference type="ARBA" id="ARBA00023027"/>
    </source>
</evidence>
<keyword evidence="2" id="KW-0210">Decarboxylase</keyword>
<dbReference type="GO" id="GO:0042732">
    <property type="term" value="P:D-xylose metabolic process"/>
    <property type="evidence" value="ECO:0007669"/>
    <property type="project" value="InterPro"/>
</dbReference>
<dbReference type="GO" id="GO:0048040">
    <property type="term" value="F:UDP-glucuronate decarboxylase activity"/>
    <property type="evidence" value="ECO:0007669"/>
    <property type="project" value="TreeGrafter"/>
</dbReference>
<dbReference type="GO" id="GO:0008460">
    <property type="term" value="F:dTDP-glucose 4,6-dehydratase activity"/>
    <property type="evidence" value="ECO:0007669"/>
    <property type="project" value="UniProtKB-EC"/>
</dbReference>
<dbReference type="EC" id="4.2.1.46" evidence="6"/>
<dbReference type="Gene3D" id="3.90.25.10">
    <property type="entry name" value="UDP-galactose 4-epimerase, domain 1"/>
    <property type="match status" value="1"/>
</dbReference>
<dbReference type="Proteomes" id="UP000326702">
    <property type="component" value="Chromosome"/>
</dbReference>
<comment type="cofactor">
    <cofactor evidence="1">
        <name>NAD(+)</name>
        <dbReference type="ChEBI" id="CHEBI:57540"/>
    </cofactor>
</comment>
<protein>
    <submittedName>
        <fullName evidence="6">dTDP-glucose 4,6-dehydratase</fullName>
        <ecNumber evidence="6">4.2.1.46</ecNumber>
    </submittedName>
</protein>
<evidence type="ECO:0000256" key="1">
    <source>
        <dbReference type="ARBA" id="ARBA00001911"/>
    </source>
</evidence>
<dbReference type="InterPro" id="IPR001509">
    <property type="entry name" value="Epimerase_deHydtase"/>
</dbReference>
<accession>A0A5P9Q7M2</accession>
<evidence type="ECO:0000256" key="4">
    <source>
        <dbReference type="ARBA" id="ARBA00023239"/>
    </source>
</evidence>
<dbReference type="RefSeq" id="WP_083890973.1">
    <property type="nucleotide sequence ID" value="NZ_BAABIH010000001.1"/>
</dbReference>
<evidence type="ECO:0000313" key="6">
    <source>
        <dbReference type="EMBL" id="QFU97421.1"/>
    </source>
</evidence>
<dbReference type="OrthoDB" id="9801785at2"/>
<dbReference type="Gene3D" id="3.40.50.720">
    <property type="entry name" value="NAD(P)-binding Rossmann-like Domain"/>
    <property type="match status" value="1"/>
</dbReference>
<reference evidence="6 7" key="1">
    <citation type="submission" date="2019-10" db="EMBL/GenBank/DDBJ databases">
        <title>Genome sequence of Luteimicrobium xylanilyticum HY-24.</title>
        <authorList>
            <person name="Kim D.Y."/>
            <person name="Park H.-Y."/>
        </authorList>
    </citation>
    <scope>NUCLEOTIDE SEQUENCE [LARGE SCALE GENOMIC DNA]</scope>
    <source>
        <strain evidence="6 7">HY-24</strain>
    </source>
</reference>
<dbReference type="SUPFAM" id="SSF51735">
    <property type="entry name" value="NAD(P)-binding Rossmann-fold domains"/>
    <property type="match status" value="1"/>
</dbReference>
<feature type="domain" description="NAD-dependent epimerase/dehydratase" evidence="5">
    <location>
        <begin position="117"/>
        <end position="346"/>
    </location>
</feature>
<name>A0A5P9Q7M2_9MICO</name>
<dbReference type="InterPro" id="IPR044516">
    <property type="entry name" value="UXS-like"/>
</dbReference>
<dbReference type="PANTHER" id="PTHR43078">
    <property type="entry name" value="UDP-GLUCURONIC ACID DECARBOXYLASE-RELATED"/>
    <property type="match status" value="1"/>
</dbReference>
<evidence type="ECO:0000313" key="7">
    <source>
        <dbReference type="Proteomes" id="UP000326702"/>
    </source>
</evidence>
<proteinExistence type="predicted"/>
<evidence type="ECO:0000256" key="2">
    <source>
        <dbReference type="ARBA" id="ARBA00022793"/>
    </source>
</evidence>
<dbReference type="AlphaFoldDB" id="A0A5P9Q7M2"/>
<dbReference type="KEGG" id="lxl:KDY119_00919"/>
<evidence type="ECO:0000259" key="5">
    <source>
        <dbReference type="Pfam" id="PF01370"/>
    </source>
</evidence>
<keyword evidence="3" id="KW-0520">NAD</keyword>
<dbReference type="Pfam" id="PF01370">
    <property type="entry name" value="Epimerase"/>
    <property type="match status" value="1"/>
</dbReference>
<gene>
    <name evidence="6" type="ORF">KDY119_00919</name>
</gene>
<organism evidence="6 7">
    <name type="scientific">Luteimicrobium xylanilyticum</name>
    <dbReference type="NCBI Taxonomy" id="1133546"/>
    <lineage>
        <taxon>Bacteria</taxon>
        <taxon>Bacillati</taxon>
        <taxon>Actinomycetota</taxon>
        <taxon>Actinomycetes</taxon>
        <taxon>Micrococcales</taxon>
        <taxon>Luteimicrobium</taxon>
    </lineage>
</organism>
<dbReference type="GO" id="GO:0005737">
    <property type="term" value="C:cytoplasm"/>
    <property type="evidence" value="ECO:0007669"/>
    <property type="project" value="TreeGrafter"/>
</dbReference>
<keyword evidence="7" id="KW-1185">Reference proteome</keyword>
<dbReference type="InterPro" id="IPR036291">
    <property type="entry name" value="NAD(P)-bd_dom_sf"/>
</dbReference>
<dbReference type="GO" id="GO:0070403">
    <property type="term" value="F:NAD+ binding"/>
    <property type="evidence" value="ECO:0007669"/>
    <property type="project" value="InterPro"/>
</dbReference>
<sequence>MTDMPRHTPATRHTTDHGEIRAWASAHGALPAVAYAGWRGRRAEPTFALPGDGVGLTLVDWPAWFRLFDRSSQVFSYRLEAAEPVAVGDVAPTRPAREAVQEERPAVGPVRRFTRAVVTGGAGFVGSHVCEALLAQDVEVLCVDDFSTGAERNLAGLASETRFGVEEVDVRRLMTERGERIFAGADLVVHLASAASTVDSARRPVETLEAGAVGTRNVLAAAQAVGARFVLGSSSALDTDPEFAYRLRSQWAEPEGTPPQSVYVEAKRFAEAQTGTWHASRGLDGGVVRMHNLYGPRMRTDDGRMIPTFVGQARRGERLTVPGDGGRRRQVCFVDDVVTGLLDYAASARHDPVTVGGGARLSVQRVAEDVGSVLGLDTRIEHVAPSPDDVDALVPGLAVGQLVAPAVTTPWVEGLTRTVAALN</sequence>
<dbReference type="EMBL" id="CP045529">
    <property type="protein sequence ID" value="QFU97421.1"/>
    <property type="molecule type" value="Genomic_DNA"/>
</dbReference>
<keyword evidence="4 6" id="KW-0456">Lyase</keyword>
<dbReference type="PANTHER" id="PTHR43078:SF6">
    <property type="entry name" value="UDP-GLUCURONIC ACID DECARBOXYLASE 1"/>
    <property type="match status" value="1"/>
</dbReference>